<dbReference type="InterPro" id="IPR011701">
    <property type="entry name" value="MFS"/>
</dbReference>
<dbReference type="PANTHER" id="PTHR23502:SF156">
    <property type="entry name" value="TRANSPORTER, PUTATIVE (AFU_ORTHOLOGUE AFUA_5G00420)-RELATED"/>
    <property type="match status" value="1"/>
</dbReference>
<dbReference type="RefSeq" id="XP_020123621.1">
    <property type="nucleotide sequence ID" value="XM_020261234.1"/>
</dbReference>
<dbReference type="EMBL" id="LFMY01000002">
    <property type="protein sequence ID" value="OKL63500.1"/>
    <property type="molecule type" value="Genomic_DNA"/>
</dbReference>
<feature type="transmembrane region" description="Helical" evidence="5">
    <location>
        <begin position="95"/>
        <end position="119"/>
    </location>
</feature>
<evidence type="ECO:0000256" key="5">
    <source>
        <dbReference type="SAM" id="Phobius"/>
    </source>
</evidence>
<dbReference type="PANTHER" id="PTHR23502">
    <property type="entry name" value="MAJOR FACILITATOR SUPERFAMILY"/>
    <property type="match status" value="1"/>
</dbReference>
<feature type="transmembrane region" description="Helical" evidence="5">
    <location>
        <begin position="254"/>
        <end position="273"/>
    </location>
</feature>
<protein>
    <recommendedName>
        <fullName evidence="6">Major facilitator superfamily (MFS) profile domain-containing protein</fullName>
    </recommendedName>
</protein>
<keyword evidence="3 5" id="KW-1133">Transmembrane helix</keyword>
<dbReference type="GO" id="GO:0005886">
    <property type="term" value="C:plasma membrane"/>
    <property type="evidence" value="ECO:0007669"/>
    <property type="project" value="TreeGrafter"/>
</dbReference>
<keyword evidence="4 5" id="KW-0472">Membrane</keyword>
<evidence type="ECO:0000259" key="6">
    <source>
        <dbReference type="PROSITE" id="PS50850"/>
    </source>
</evidence>
<dbReference type="SUPFAM" id="SSF103473">
    <property type="entry name" value="MFS general substrate transporter"/>
    <property type="match status" value="1"/>
</dbReference>
<dbReference type="OrthoDB" id="446368at2759"/>
<evidence type="ECO:0000256" key="4">
    <source>
        <dbReference type="ARBA" id="ARBA00023136"/>
    </source>
</evidence>
<evidence type="ECO:0000256" key="1">
    <source>
        <dbReference type="ARBA" id="ARBA00004141"/>
    </source>
</evidence>
<dbReference type="Gene3D" id="1.20.1250.20">
    <property type="entry name" value="MFS general substrate transporter like domains"/>
    <property type="match status" value="1"/>
</dbReference>
<evidence type="ECO:0000313" key="8">
    <source>
        <dbReference type="Proteomes" id="UP000214365"/>
    </source>
</evidence>
<dbReference type="STRING" id="1441469.A0A1Q5QC53"/>
<comment type="subcellular location">
    <subcellularLocation>
        <location evidence="1">Membrane</location>
        <topology evidence="1">Multi-pass membrane protein</topology>
    </subcellularLocation>
</comment>
<dbReference type="PROSITE" id="PS50850">
    <property type="entry name" value="MFS"/>
    <property type="match status" value="1"/>
</dbReference>
<accession>A0A1Q5QC53</accession>
<proteinExistence type="predicted"/>
<gene>
    <name evidence="7" type="ORF">UA08_01557</name>
</gene>
<feature type="transmembrane region" description="Helical" evidence="5">
    <location>
        <begin position="126"/>
        <end position="146"/>
    </location>
</feature>
<reference evidence="7 8" key="1">
    <citation type="submission" date="2015-06" db="EMBL/GenBank/DDBJ databases">
        <title>Talaromyces atroroseus IBT 11181 draft genome.</title>
        <authorList>
            <person name="Rasmussen K.B."/>
            <person name="Rasmussen S."/>
            <person name="Petersen B."/>
            <person name="Sicheritz-Ponten T."/>
            <person name="Mortensen U.H."/>
            <person name="Thrane U."/>
        </authorList>
    </citation>
    <scope>NUCLEOTIDE SEQUENCE [LARGE SCALE GENOMIC DNA]</scope>
    <source>
        <strain evidence="7 8">IBT 11181</strain>
    </source>
</reference>
<keyword evidence="2 5" id="KW-0812">Transmembrane</keyword>
<feature type="transmembrane region" description="Helical" evidence="5">
    <location>
        <begin position="38"/>
        <end position="55"/>
    </location>
</feature>
<feature type="transmembrane region" description="Helical" evidence="5">
    <location>
        <begin position="330"/>
        <end position="352"/>
    </location>
</feature>
<feature type="domain" description="Major facilitator superfamily (MFS) profile" evidence="6">
    <location>
        <begin position="1"/>
        <end position="367"/>
    </location>
</feature>
<feature type="transmembrane region" description="Helical" evidence="5">
    <location>
        <begin position="210"/>
        <end position="233"/>
    </location>
</feature>
<dbReference type="GeneID" id="31001312"/>
<evidence type="ECO:0000256" key="3">
    <source>
        <dbReference type="ARBA" id="ARBA00022989"/>
    </source>
</evidence>
<comment type="caution">
    <text evidence="7">The sequence shown here is derived from an EMBL/GenBank/DDBJ whole genome shotgun (WGS) entry which is preliminary data.</text>
</comment>
<feature type="transmembrane region" description="Helical" evidence="5">
    <location>
        <begin position="62"/>
        <end position="83"/>
    </location>
</feature>
<evidence type="ECO:0000313" key="7">
    <source>
        <dbReference type="EMBL" id="OKL63500.1"/>
    </source>
</evidence>
<evidence type="ECO:0000256" key="2">
    <source>
        <dbReference type="ARBA" id="ARBA00022692"/>
    </source>
</evidence>
<dbReference type="InterPro" id="IPR020846">
    <property type="entry name" value="MFS_dom"/>
</dbReference>
<dbReference type="GO" id="GO:0022857">
    <property type="term" value="F:transmembrane transporter activity"/>
    <property type="evidence" value="ECO:0007669"/>
    <property type="project" value="InterPro"/>
</dbReference>
<dbReference type="Proteomes" id="UP000214365">
    <property type="component" value="Unassembled WGS sequence"/>
</dbReference>
<dbReference type="InterPro" id="IPR036259">
    <property type="entry name" value="MFS_trans_sf"/>
</dbReference>
<dbReference type="Pfam" id="PF07690">
    <property type="entry name" value="MFS_1"/>
    <property type="match status" value="1"/>
</dbReference>
<name>A0A1Q5QC53_TALAT</name>
<organism evidence="7 8">
    <name type="scientific">Talaromyces atroroseus</name>
    <dbReference type="NCBI Taxonomy" id="1441469"/>
    <lineage>
        <taxon>Eukaryota</taxon>
        <taxon>Fungi</taxon>
        <taxon>Dikarya</taxon>
        <taxon>Ascomycota</taxon>
        <taxon>Pezizomycotina</taxon>
        <taxon>Eurotiomycetes</taxon>
        <taxon>Eurotiomycetidae</taxon>
        <taxon>Eurotiales</taxon>
        <taxon>Trichocomaceae</taxon>
        <taxon>Talaromyces</taxon>
        <taxon>Talaromyces sect. Trachyspermi</taxon>
    </lineage>
</organism>
<sequence length="367" mass="40226">MERLELELELESNPRNGYILGPLIFGPLSEKFGRKQPLVAGVTIASLFGLMPALGQTLATVLLGRFFAGLFGIAPIAILGGIITDCWNAVHRGVALALCICLVFSGPTLGPIVGGYIVQSSISWRWTMWVMIICGLAVSLLALFTYPETYPPSVIQRKAKLMRKKTGNENIRSKLDLEETSLRHVTQTYLIRPWILPNCLGEVRGWSAGIATLPLLGIIVGILMGTVVVIIYTQTYFKRKVEANDGVVKPEDRLPLMILGGCLVPVGLFWYAWTSSPSIAWPSECFTYIIDCYTSAANSAMAANGAVRSVFGAAFPLFADYMYHKLGVDWATSLVGFIAVIIIPVPAVFWRYGARIRARSKSNQSEE</sequence>
<keyword evidence="8" id="KW-1185">Reference proteome</keyword>
<dbReference type="AlphaFoldDB" id="A0A1Q5QC53"/>